<sequence length="604" mass="65846">MAGHVLAICASTVGGGWPGHAQPSRRDNGRCHFPPQGARVMDLQRYGRMKTALADILRGATMHPGLDRGEEAVRDLFARLAEDRFNLVVVGRFSRGKTSLMNAMLGADRLPTGIVPVTSVITTVTYGTEELVVLHYQHTSLFLEIPIAQLAEHITEYGNPGNIKRVRTAEVQLPAELLRRGFHFIDTPGLGSSITENTRTTQAFLPEADACILMTGYDSPLSEEERQTLETVHASGRRVFIVVNKQDHADAAQRRQVLDHLRQQLQPIFGDAVPPLFSLSAQQGLAARLRGDEAQLAASGLPTLEAALLNFLINEKRREFLLGMCNRIAALLARQPDAEADYRRLAALRAEVDADRPTDVRTEMPAAPRAAISPTLPGCEVCGQVVDTLFNFLAKYQYQLSGNQQVQAELAERRGFCGPHTWQFQAIAAPKEICTGLTGVAERQAAHLRAAAAKRPAGGLACQAVRAALPTPRTCPACEVARHAAQRAVGTTADRLKRDGSAALRLLSAICLPHLSALVAELGDPDLVRAVLLRQADVLERLSEDMRHFVLKRDGLQRHLTTKEEVAAGERTLRVLAGHPKAYMEPAIPAVVNNVVPLIRRASE</sequence>
<dbReference type="InterPro" id="IPR045063">
    <property type="entry name" value="Dynamin_N"/>
</dbReference>
<feature type="domain" description="Dynamin N-terminal" evidence="1">
    <location>
        <begin position="87"/>
        <end position="245"/>
    </location>
</feature>
<dbReference type="AlphaFoldDB" id="A0A2S6NG82"/>
<gene>
    <name evidence="2" type="ORF">CCS01_14055</name>
</gene>
<dbReference type="Proteomes" id="UP000239724">
    <property type="component" value="Unassembled WGS sequence"/>
</dbReference>
<evidence type="ECO:0000259" key="1">
    <source>
        <dbReference type="Pfam" id="PF00350"/>
    </source>
</evidence>
<dbReference type="CDD" id="cd09912">
    <property type="entry name" value="DLP_2"/>
    <property type="match status" value="1"/>
</dbReference>
<protein>
    <recommendedName>
        <fullName evidence="1">Dynamin N-terminal domain-containing protein</fullName>
    </recommendedName>
</protein>
<dbReference type="EMBL" id="NHRY01000142">
    <property type="protein sequence ID" value="PPQ33607.1"/>
    <property type="molecule type" value="Genomic_DNA"/>
</dbReference>
<dbReference type="InterPro" id="IPR027417">
    <property type="entry name" value="P-loop_NTPase"/>
</dbReference>
<dbReference type="InterPro" id="IPR051943">
    <property type="entry name" value="TRAFAC_Dynamin-like_GTPase"/>
</dbReference>
<proteinExistence type="predicted"/>
<evidence type="ECO:0000313" key="3">
    <source>
        <dbReference type="Proteomes" id="UP000239724"/>
    </source>
</evidence>
<organism evidence="2 3">
    <name type="scientific">Rhodopila globiformis</name>
    <name type="common">Rhodopseudomonas globiformis</name>
    <dbReference type="NCBI Taxonomy" id="1071"/>
    <lineage>
        <taxon>Bacteria</taxon>
        <taxon>Pseudomonadati</taxon>
        <taxon>Pseudomonadota</taxon>
        <taxon>Alphaproteobacteria</taxon>
        <taxon>Acetobacterales</taxon>
        <taxon>Acetobacteraceae</taxon>
        <taxon>Rhodopila</taxon>
    </lineage>
</organism>
<name>A0A2S6NG82_RHOGL</name>
<comment type="caution">
    <text evidence="2">The sequence shown here is derived from an EMBL/GenBank/DDBJ whole genome shotgun (WGS) entry which is preliminary data.</text>
</comment>
<reference evidence="2 3" key="1">
    <citation type="journal article" date="2018" name="Arch. Microbiol.">
        <title>New insights into the metabolic potential of the phototrophic purple bacterium Rhodopila globiformis DSM 161(T) from its draft genome sequence and evidence for a vanadium-dependent nitrogenase.</title>
        <authorList>
            <person name="Imhoff J.F."/>
            <person name="Rahn T."/>
            <person name="Kunzel S."/>
            <person name="Neulinger S.C."/>
        </authorList>
    </citation>
    <scope>NUCLEOTIDE SEQUENCE [LARGE SCALE GENOMIC DNA]</scope>
    <source>
        <strain evidence="2 3">DSM 161</strain>
    </source>
</reference>
<evidence type="ECO:0000313" key="2">
    <source>
        <dbReference type="EMBL" id="PPQ33607.1"/>
    </source>
</evidence>
<dbReference type="Gene3D" id="3.40.50.300">
    <property type="entry name" value="P-loop containing nucleotide triphosphate hydrolases"/>
    <property type="match status" value="1"/>
</dbReference>
<keyword evidence="3" id="KW-1185">Reference proteome</keyword>
<dbReference type="SUPFAM" id="SSF52540">
    <property type="entry name" value="P-loop containing nucleoside triphosphate hydrolases"/>
    <property type="match status" value="1"/>
</dbReference>
<dbReference type="PANTHER" id="PTHR43681:SF1">
    <property type="entry name" value="SARCALUMENIN"/>
    <property type="match status" value="1"/>
</dbReference>
<dbReference type="PANTHER" id="PTHR43681">
    <property type="entry name" value="TRANSMEMBRANE GTPASE FZO"/>
    <property type="match status" value="1"/>
</dbReference>
<accession>A0A2S6NG82</accession>
<dbReference type="Pfam" id="PF00350">
    <property type="entry name" value="Dynamin_N"/>
    <property type="match status" value="1"/>
</dbReference>